<sequence length="42" mass="4710">MPFDLKTVKSALSDFATFAKNLSKLFTKTPKTLKDFADKVSK</sequence>
<dbReference type="Proteomes" id="UP001220577">
    <property type="component" value="Chromosome"/>
</dbReference>
<protein>
    <submittedName>
        <fullName evidence="1">Uncharacterized protein</fullName>
    </submittedName>
</protein>
<dbReference type="EMBL" id="CP063190">
    <property type="protein sequence ID" value="WCZ35304.1"/>
    <property type="molecule type" value="Genomic_DNA"/>
</dbReference>
<accession>A0ABY7UF41</accession>
<gene>
    <name evidence="1" type="ORF">CIHUM_09555</name>
</gene>
<evidence type="ECO:0000313" key="2">
    <source>
        <dbReference type="Proteomes" id="UP001220577"/>
    </source>
</evidence>
<proteinExistence type="predicted"/>
<name>A0ABY7UF41_9CORY</name>
<reference evidence="1 2" key="1">
    <citation type="submission" date="2020-10" db="EMBL/GenBank/DDBJ databases">
        <title>Complete genome sequence of Corynebacterium ihumii DSM 45751.</title>
        <authorList>
            <person name="Ruckert C."/>
            <person name="Albersmeier A."/>
            <person name="Busche T."/>
            <person name="Jaenicke S."/>
            <person name="Winkler A."/>
            <person name="Friethjonsson O.H."/>
            <person name="Hreggviethsson G.O."/>
            <person name="Lambert C."/>
            <person name="Badcock D."/>
            <person name="Bernaerts K."/>
            <person name="Anne J."/>
            <person name="Economou A."/>
            <person name="Kalinowski J."/>
        </authorList>
    </citation>
    <scope>NUCLEOTIDE SEQUENCE [LARGE SCALE GENOMIC DNA]</scope>
    <source>
        <strain evidence="1 2">DSM 45751</strain>
    </source>
</reference>
<organism evidence="1 2">
    <name type="scientific">Corynebacterium ihumii</name>
    <dbReference type="NCBI Taxonomy" id="1232427"/>
    <lineage>
        <taxon>Bacteria</taxon>
        <taxon>Bacillati</taxon>
        <taxon>Actinomycetota</taxon>
        <taxon>Actinomycetes</taxon>
        <taxon>Mycobacteriales</taxon>
        <taxon>Corynebacteriaceae</taxon>
        <taxon>Corynebacterium</taxon>
    </lineage>
</organism>
<evidence type="ECO:0000313" key="1">
    <source>
        <dbReference type="EMBL" id="WCZ35304.1"/>
    </source>
</evidence>
<keyword evidence="2" id="KW-1185">Reference proteome</keyword>
<dbReference type="RefSeq" id="WP_262360376.1">
    <property type="nucleotide sequence ID" value="NZ_CP063190.1"/>
</dbReference>